<dbReference type="EMBL" id="BA000028">
    <property type="protein sequence ID" value="BAC13273.1"/>
    <property type="molecule type" value="Genomic_DNA"/>
</dbReference>
<sequence>MTSLSQLYGQKRTVLSAMADTKNNISALEDKITRLRIASSQMDATNSNLYNLNNSIQGILVNNSNWNGKEENNYNEAYSNYKDSTRHFVTKSEEVKINMDEDIQRYELEKTSLTTGLNNLETSLGNLEWQISQLEKE</sequence>
<organism evidence="1 2">
    <name type="scientific">Oceanobacillus iheyensis (strain DSM 14371 / CIP 107618 / JCM 11309 / KCTC 3954 / HTE831)</name>
    <dbReference type="NCBI Taxonomy" id="221109"/>
    <lineage>
        <taxon>Bacteria</taxon>
        <taxon>Bacillati</taxon>
        <taxon>Bacillota</taxon>
        <taxon>Bacilli</taxon>
        <taxon>Bacillales</taxon>
        <taxon>Bacillaceae</taxon>
        <taxon>Oceanobacillus</taxon>
    </lineage>
</organism>
<gene>
    <name evidence="1" type="ordered locus">OB1317</name>
</gene>
<evidence type="ECO:0000313" key="1">
    <source>
        <dbReference type="EMBL" id="BAC13273.1"/>
    </source>
</evidence>
<evidence type="ECO:0000313" key="2">
    <source>
        <dbReference type="Proteomes" id="UP000000822"/>
    </source>
</evidence>
<dbReference type="eggNOG" id="ENOG5033KQT">
    <property type="taxonomic scope" value="Bacteria"/>
</dbReference>
<dbReference type="STRING" id="221109.gene:10733557"/>
<reference evidence="1 2" key="1">
    <citation type="journal article" date="2001" name="FEMS Microbiol. Lett.">
        <title>Oceanobacillus iheyensis gen. nov., sp. nov., a deep-sea extremely halotolerant and alkaliphilic species isolated from a depth of 1050 m on the Iheya Ridge.</title>
        <authorList>
            <person name="Lu J."/>
            <person name="Nogi Y."/>
            <person name="Takami H."/>
        </authorList>
    </citation>
    <scope>NUCLEOTIDE SEQUENCE [LARGE SCALE GENOMIC DNA]</scope>
    <source>
        <strain evidence="2">DSM 14371 / CIP 107618 / JCM 11309 / KCTC 3954 / HTE831</strain>
    </source>
</reference>
<name>Q8ERI5_OCEIH</name>
<keyword evidence="2" id="KW-1185">Reference proteome</keyword>
<dbReference type="Pfam" id="PF16888">
    <property type="entry name" value="YwqH-like"/>
    <property type="match status" value="1"/>
</dbReference>
<dbReference type="AlphaFoldDB" id="Q8ERI5"/>
<protein>
    <submittedName>
        <fullName evidence="1">Uncharacterized protein</fullName>
    </submittedName>
</protein>
<dbReference type="RefSeq" id="WP_011065721.1">
    <property type="nucleotide sequence ID" value="NC_004193.1"/>
</dbReference>
<proteinExistence type="predicted"/>
<reference evidence="1 2" key="2">
    <citation type="journal article" date="2002" name="Nucleic Acids Res.">
        <title>Genome sequence of Oceanobacillus iheyensis isolated from the Iheya Ridge and its unexpected adaptive capabilities to extreme environments.</title>
        <authorList>
            <person name="Takami H."/>
            <person name="Takaki Y."/>
            <person name="Uchiyama I."/>
        </authorList>
    </citation>
    <scope>NUCLEOTIDE SEQUENCE [LARGE SCALE GENOMIC DNA]</scope>
    <source>
        <strain evidence="2">DSM 14371 / CIP 107618 / JCM 11309 / KCTC 3954 / HTE831</strain>
    </source>
</reference>
<dbReference type="KEGG" id="oih:OB1317"/>
<dbReference type="HOGENOM" id="CLU_1863133_0_0_9"/>
<dbReference type="InterPro" id="IPR031681">
    <property type="entry name" value="YwqH-like"/>
</dbReference>
<dbReference type="Proteomes" id="UP000000822">
    <property type="component" value="Chromosome"/>
</dbReference>
<dbReference type="OrthoDB" id="2236973at2"/>
<accession>Q8ERI5</accession>